<keyword evidence="3" id="KW-1185">Reference proteome</keyword>
<feature type="transmembrane region" description="Helical" evidence="1">
    <location>
        <begin position="35"/>
        <end position="53"/>
    </location>
</feature>
<proteinExistence type="predicted"/>
<keyword evidence="1" id="KW-0472">Membrane</keyword>
<feature type="transmembrane region" description="Helical" evidence="1">
    <location>
        <begin position="147"/>
        <end position="168"/>
    </location>
</feature>
<dbReference type="Pfam" id="PF03729">
    <property type="entry name" value="DUF308"/>
    <property type="match status" value="2"/>
</dbReference>
<dbReference type="PANTHER" id="PTHR34989:SF1">
    <property type="entry name" value="PROTEIN HDED"/>
    <property type="match status" value="1"/>
</dbReference>
<dbReference type="PANTHER" id="PTHR34989">
    <property type="entry name" value="PROTEIN HDED"/>
    <property type="match status" value="1"/>
</dbReference>
<sequence>MNYLKSLKWEMVIYALLCILMGILMMIYPSSILNTICYIIAVIFLLLAIRYLLEYRKRDLINDFYKYELVVGIIFIVAAIFVLVKKDFVISIIPFIVGIIIVISGIMKIENALDLKRMDSHWVFLLIVAIVNVLLGIVILINPQNTAVFVTRITGIILTYSGVVDLITTLTVSGKIRRWVDDNAIIDTESRDIDE</sequence>
<name>A0ABT2M1C7_9FIRM</name>
<evidence type="ECO:0000313" key="2">
    <source>
        <dbReference type="EMBL" id="MCT7398227.1"/>
    </source>
</evidence>
<dbReference type="Proteomes" id="UP001431199">
    <property type="component" value="Unassembled WGS sequence"/>
</dbReference>
<feature type="transmembrane region" description="Helical" evidence="1">
    <location>
        <begin position="65"/>
        <end position="84"/>
    </location>
</feature>
<dbReference type="EMBL" id="JAODBU010000003">
    <property type="protein sequence ID" value="MCT7398227.1"/>
    <property type="molecule type" value="Genomic_DNA"/>
</dbReference>
<dbReference type="InterPro" id="IPR005325">
    <property type="entry name" value="DUF308_memb"/>
</dbReference>
<gene>
    <name evidence="2" type="ORF">N5B56_03870</name>
</gene>
<feature type="transmembrane region" description="Helical" evidence="1">
    <location>
        <begin position="12"/>
        <end position="29"/>
    </location>
</feature>
<feature type="transmembrane region" description="Helical" evidence="1">
    <location>
        <begin position="121"/>
        <end position="141"/>
    </location>
</feature>
<reference evidence="2" key="1">
    <citation type="submission" date="2022-09" db="EMBL/GenBank/DDBJ databases">
        <title>Eubacterium sp. LFL-14 isolated from human feces.</title>
        <authorList>
            <person name="Liu F."/>
        </authorList>
    </citation>
    <scope>NUCLEOTIDE SEQUENCE</scope>
    <source>
        <strain evidence="2">LFL-14</strain>
    </source>
</reference>
<accession>A0ABT2M1C7</accession>
<dbReference type="RefSeq" id="WP_118565335.1">
    <property type="nucleotide sequence ID" value="NZ_JAODBU010000003.1"/>
</dbReference>
<organism evidence="2 3">
    <name type="scientific">Eubacterium album</name>
    <dbReference type="NCBI Taxonomy" id="2978477"/>
    <lineage>
        <taxon>Bacteria</taxon>
        <taxon>Bacillati</taxon>
        <taxon>Bacillota</taxon>
        <taxon>Clostridia</taxon>
        <taxon>Eubacteriales</taxon>
        <taxon>Eubacteriaceae</taxon>
        <taxon>Eubacterium</taxon>
    </lineage>
</organism>
<keyword evidence="1" id="KW-0812">Transmembrane</keyword>
<evidence type="ECO:0000256" key="1">
    <source>
        <dbReference type="SAM" id="Phobius"/>
    </source>
</evidence>
<comment type="caution">
    <text evidence="2">The sequence shown here is derived from an EMBL/GenBank/DDBJ whole genome shotgun (WGS) entry which is preliminary data.</text>
</comment>
<protein>
    <submittedName>
        <fullName evidence="2">DUF308 domain-containing protein</fullName>
    </submittedName>
</protein>
<feature type="transmembrane region" description="Helical" evidence="1">
    <location>
        <begin position="90"/>
        <end position="109"/>
    </location>
</feature>
<keyword evidence="1" id="KW-1133">Transmembrane helix</keyword>
<dbReference type="InterPro" id="IPR052712">
    <property type="entry name" value="Acid_resist_chaperone_HdeD"/>
</dbReference>
<evidence type="ECO:0000313" key="3">
    <source>
        <dbReference type="Proteomes" id="UP001431199"/>
    </source>
</evidence>